<dbReference type="InterPro" id="IPR002105">
    <property type="entry name" value="Dockerin_1_rpt"/>
</dbReference>
<gene>
    <name evidence="1" type="ORF">Pla100_58250</name>
</gene>
<sequence length="604" mass="63703">MMAADSVHFKFDYSKDTGFFSGPNFFRRALLEEAGRILTDRLSDDLAAVPASTPSLSWQGRIVNPSTGALEQLPSTFAVQQNEIVVFAGGRDLSGKGADTRAFADGIQDISFNCVVADAACFAFRDVLIGRGETGALATTPTDFGPIVASISFDTRNETTERWNFEDKTLDESQFRFLSFAVHELAHVLGHGIAPSFVAKAGGGQFSGTEANRIYTGPGVLPLDGLHINASVFAFNPTIMSPFIPNELFSDLDFAVLQDIGWKLIPDSRPTVTLTNSSAFVYEGDADSPASSVTVTAMLSQPSATPIQVPISLTGVASTNADVSLSASTFSFAANQTTASITINVVADDINETTEAVTLDLANSASADLGTNTSFRLTIFDDDGVNPATAPRLSLSPTANSVNIPGDNQPHALLFRATRSGTLRVNAAGVDQISEAVILIDRSGNRLGTLGSTGISAAEVVSGQSYALLFYSRSTPRTFNLELPGGFASGTAETRTNILLPADVTGDGQVLASDALRIINQLNTSGESISVDSTSLVGDEFFDVSGDGVVTPVDALQVINFLIIQDGFNGEPLIAGSPFHLADDDETDDPMMLLDQVMATVDLF</sequence>
<dbReference type="Proteomes" id="UP000316213">
    <property type="component" value="Unassembled WGS sequence"/>
</dbReference>
<dbReference type="InterPro" id="IPR038081">
    <property type="entry name" value="CalX-like_sf"/>
</dbReference>
<dbReference type="OrthoDB" id="8198236at2"/>
<accession>A0A5C5ZNF4</accession>
<dbReference type="GO" id="GO:0000272">
    <property type="term" value="P:polysaccharide catabolic process"/>
    <property type="evidence" value="ECO:0007669"/>
    <property type="project" value="InterPro"/>
</dbReference>
<organism evidence="1 2">
    <name type="scientific">Neorhodopirellula pilleata</name>
    <dbReference type="NCBI Taxonomy" id="2714738"/>
    <lineage>
        <taxon>Bacteria</taxon>
        <taxon>Pseudomonadati</taxon>
        <taxon>Planctomycetota</taxon>
        <taxon>Planctomycetia</taxon>
        <taxon>Pirellulales</taxon>
        <taxon>Pirellulaceae</taxon>
        <taxon>Neorhodopirellula</taxon>
    </lineage>
</organism>
<dbReference type="Gene3D" id="1.10.1330.10">
    <property type="entry name" value="Dockerin domain"/>
    <property type="match status" value="1"/>
</dbReference>
<evidence type="ECO:0000313" key="2">
    <source>
        <dbReference type="Proteomes" id="UP000316213"/>
    </source>
</evidence>
<protein>
    <submittedName>
        <fullName evidence="1">Dockerin type I repeat protein</fullName>
    </submittedName>
</protein>
<keyword evidence="2" id="KW-1185">Reference proteome</keyword>
<reference evidence="1 2" key="1">
    <citation type="submission" date="2019-02" db="EMBL/GenBank/DDBJ databases">
        <title>Deep-cultivation of Planctomycetes and their phenomic and genomic characterization uncovers novel biology.</title>
        <authorList>
            <person name="Wiegand S."/>
            <person name="Jogler M."/>
            <person name="Boedeker C."/>
            <person name="Pinto D."/>
            <person name="Vollmers J."/>
            <person name="Rivas-Marin E."/>
            <person name="Kohn T."/>
            <person name="Peeters S.H."/>
            <person name="Heuer A."/>
            <person name="Rast P."/>
            <person name="Oberbeckmann S."/>
            <person name="Bunk B."/>
            <person name="Jeske O."/>
            <person name="Meyerdierks A."/>
            <person name="Storesund J.E."/>
            <person name="Kallscheuer N."/>
            <person name="Luecker S."/>
            <person name="Lage O.M."/>
            <person name="Pohl T."/>
            <person name="Merkel B.J."/>
            <person name="Hornburger P."/>
            <person name="Mueller R.-W."/>
            <person name="Bruemmer F."/>
            <person name="Labrenz M."/>
            <person name="Spormann A.M."/>
            <person name="Op Den Camp H."/>
            <person name="Overmann J."/>
            <person name="Amann R."/>
            <person name="Jetten M.S.M."/>
            <person name="Mascher T."/>
            <person name="Medema M.H."/>
            <person name="Devos D.P."/>
            <person name="Kaster A.-K."/>
            <person name="Ovreas L."/>
            <person name="Rohde M."/>
            <person name="Galperin M.Y."/>
            <person name="Jogler C."/>
        </authorList>
    </citation>
    <scope>NUCLEOTIDE SEQUENCE [LARGE SCALE GENOMIC DNA]</scope>
    <source>
        <strain evidence="1 2">Pla100</strain>
    </source>
</reference>
<dbReference type="AlphaFoldDB" id="A0A5C5ZNF4"/>
<dbReference type="GO" id="GO:0004553">
    <property type="term" value="F:hydrolase activity, hydrolyzing O-glycosyl compounds"/>
    <property type="evidence" value="ECO:0007669"/>
    <property type="project" value="InterPro"/>
</dbReference>
<dbReference type="SUPFAM" id="SSF141072">
    <property type="entry name" value="CalX-like"/>
    <property type="match status" value="1"/>
</dbReference>
<dbReference type="EMBL" id="SJPM01000023">
    <property type="protein sequence ID" value="TWT87973.1"/>
    <property type="molecule type" value="Genomic_DNA"/>
</dbReference>
<dbReference type="InterPro" id="IPR036439">
    <property type="entry name" value="Dockerin_dom_sf"/>
</dbReference>
<dbReference type="SUPFAM" id="SSF55486">
    <property type="entry name" value="Metalloproteases ('zincins'), catalytic domain"/>
    <property type="match status" value="1"/>
</dbReference>
<dbReference type="RefSeq" id="WP_146582236.1">
    <property type="nucleotide sequence ID" value="NZ_SJPM01000023.1"/>
</dbReference>
<comment type="caution">
    <text evidence="1">The sequence shown here is derived from an EMBL/GenBank/DDBJ whole genome shotgun (WGS) entry which is preliminary data.</text>
</comment>
<name>A0A5C5ZNF4_9BACT</name>
<dbReference type="Gene3D" id="2.60.40.2030">
    <property type="match status" value="1"/>
</dbReference>
<proteinExistence type="predicted"/>
<dbReference type="SUPFAM" id="SSF63446">
    <property type="entry name" value="Type I dockerin domain"/>
    <property type="match status" value="1"/>
</dbReference>
<evidence type="ECO:0000313" key="1">
    <source>
        <dbReference type="EMBL" id="TWT87973.1"/>
    </source>
</evidence>
<dbReference type="Pfam" id="PF00404">
    <property type="entry name" value="Dockerin_1"/>
    <property type="match status" value="1"/>
</dbReference>